<dbReference type="EMBL" id="BMDO01000014">
    <property type="protein sequence ID" value="GGI52609.1"/>
    <property type="molecule type" value="Genomic_DNA"/>
</dbReference>
<gene>
    <name evidence="1" type="ORF">GCM10011425_38210</name>
</gene>
<organism evidence="1 2">
    <name type="scientific">Mucilaginibacter galii</name>
    <dbReference type="NCBI Taxonomy" id="2005073"/>
    <lineage>
        <taxon>Bacteria</taxon>
        <taxon>Pseudomonadati</taxon>
        <taxon>Bacteroidota</taxon>
        <taxon>Sphingobacteriia</taxon>
        <taxon>Sphingobacteriales</taxon>
        <taxon>Sphingobacteriaceae</taxon>
        <taxon>Mucilaginibacter</taxon>
    </lineage>
</organism>
<evidence type="ECO:0000313" key="2">
    <source>
        <dbReference type="Proteomes" id="UP000662074"/>
    </source>
</evidence>
<protein>
    <submittedName>
        <fullName evidence="1">Uncharacterized protein</fullName>
    </submittedName>
</protein>
<dbReference type="Proteomes" id="UP000662074">
    <property type="component" value="Unassembled WGS sequence"/>
</dbReference>
<evidence type="ECO:0000313" key="1">
    <source>
        <dbReference type="EMBL" id="GGI52609.1"/>
    </source>
</evidence>
<keyword evidence="2" id="KW-1185">Reference proteome</keyword>
<reference evidence="1" key="2">
    <citation type="submission" date="2020-09" db="EMBL/GenBank/DDBJ databases">
        <authorList>
            <person name="Sun Q."/>
            <person name="Sedlacek I."/>
        </authorList>
    </citation>
    <scope>NUCLEOTIDE SEQUENCE</scope>
    <source>
        <strain evidence="1">CCM 8711</strain>
    </source>
</reference>
<reference evidence="1" key="1">
    <citation type="journal article" date="2014" name="Int. J. Syst. Evol. Microbiol.">
        <title>Complete genome sequence of Corynebacterium casei LMG S-19264T (=DSM 44701T), isolated from a smear-ripened cheese.</title>
        <authorList>
            <consortium name="US DOE Joint Genome Institute (JGI-PGF)"/>
            <person name="Walter F."/>
            <person name="Albersmeier A."/>
            <person name="Kalinowski J."/>
            <person name="Ruckert C."/>
        </authorList>
    </citation>
    <scope>NUCLEOTIDE SEQUENCE</scope>
    <source>
        <strain evidence="1">CCM 8711</strain>
    </source>
</reference>
<dbReference type="AlphaFoldDB" id="A0A917N3K1"/>
<comment type="caution">
    <text evidence="1">The sequence shown here is derived from an EMBL/GenBank/DDBJ whole genome shotgun (WGS) entry which is preliminary data.</text>
</comment>
<proteinExistence type="predicted"/>
<accession>A0A917N3K1</accession>
<name>A0A917N3K1_9SPHI</name>
<sequence length="242" mass="26168">MVVLFYASCRKNEAKDPIDAINKKDISVKMAKGLYESFTGANSSIKKTAASKEGVKAVNTTQCGLSTDSVVNTTINVAADATKYTVTGHINIKYICDQNNWNTIGYTLTDSLHTVRSTPVSSEDATVVDKYDAITKNYNYGVVTVNGVQKSHIIFTSNYPSPVTTDQNNNFTLQNMVVEAFASKSADITSGNALFVVQGKINGNAYNFSGNIKFLGNHKVLVTFLDEAYNVNLLSGEVTAAK</sequence>